<feature type="non-terminal residue" evidence="1">
    <location>
        <position position="75"/>
    </location>
</feature>
<dbReference type="Proteomes" id="UP000008311">
    <property type="component" value="Unassembled WGS sequence"/>
</dbReference>
<evidence type="ECO:0000313" key="2">
    <source>
        <dbReference type="Proteomes" id="UP000008311"/>
    </source>
</evidence>
<name>B9TK55_RICCO</name>
<dbReference type="InParanoid" id="B9TK55"/>
<dbReference type="EMBL" id="EQ984734">
    <property type="protein sequence ID" value="EEF23758.1"/>
    <property type="molecule type" value="Genomic_DNA"/>
</dbReference>
<keyword evidence="2" id="KW-1185">Reference proteome</keyword>
<protein>
    <submittedName>
        <fullName evidence="1">Uncharacterized protein</fullName>
    </submittedName>
</protein>
<accession>B9TK55</accession>
<evidence type="ECO:0000313" key="1">
    <source>
        <dbReference type="EMBL" id="EEF23758.1"/>
    </source>
</evidence>
<sequence length="75" mass="8486">MSQPRASMRDVRMHNPFRLNGCIMRFSLCTRLSPVAEDVMQAKNEEAVAHLLNDVVEFARGRLPEPAFAAVEPFL</sequence>
<dbReference type="AlphaFoldDB" id="B9TK55"/>
<gene>
    <name evidence="1" type="ORF">RCOM_1913440</name>
</gene>
<proteinExistence type="predicted"/>
<organism evidence="1 2">
    <name type="scientific">Ricinus communis</name>
    <name type="common">Castor bean</name>
    <dbReference type="NCBI Taxonomy" id="3988"/>
    <lineage>
        <taxon>Eukaryota</taxon>
        <taxon>Viridiplantae</taxon>
        <taxon>Streptophyta</taxon>
        <taxon>Embryophyta</taxon>
        <taxon>Tracheophyta</taxon>
        <taxon>Spermatophyta</taxon>
        <taxon>Magnoliopsida</taxon>
        <taxon>eudicotyledons</taxon>
        <taxon>Gunneridae</taxon>
        <taxon>Pentapetalae</taxon>
        <taxon>rosids</taxon>
        <taxon>fabids</taxon>
        <taxon>Malpighiales</taxon>
        <taxon>Euphorbiaceae</taxon>
        <taxon>Acalyphoideae</taxon>
        <taxon>Acalypheae</taxon>
        <taxon>Ricinus</taxon>
    </lineage>
</organism>
<reference evidence="2" key="1">
    <citation type="journal article" date="2010" name="Nat. Biotechnol.">
        <title>Draft genome sequence of the oilseed species Ricinus communis.</title>
        <authorList>
            <person name="Chan A.P."/>
            <person name="Crabtree J."/>
            <person name="Zhao Q."/>
            <person name="Lorenzi H."/>
            <person name="Orvis J."/>
            <person name="Puiu D."/>
            <person name="Melake-Berhan A."/>
            <person name="Jones K.M."/>
            <person name="Redman J."/>
            <person name="Chen G."/>
            <person name="Cahoon E.B."/>
            <person name="Gedil M."/>
            <person name="Stanke M."/>
            <person name="Haas B.J."/>
            <person name="Wortman J.R."/>
            <person name="Fraser-Liggett C.M."/>
            <person name="Ravel J."/>
            <person name="Rabinowicz P.D."/>
        </authorList>
    </citation>
    <scope>NUCLEOTIDE SEQUENCE [LARGE SCALE GENOMIC DNA]</scope>
    <source>
        <strain evidence="2">cv. Hale</strain>
    </source>
</reference>